<name>A0A176VXA9_MARPO</name>
<dbReference type="PANTHER" id="PTHR10992:SF1086">
    <property type="entry name" value="AB HYDROLASE-1 DOMAIN-CONTAINING PROTEIN"/>
    <property type="match status" value="1"/>
</dbReference>
<evidence type="ECO:0000313" key="3">
    <source>
        <dbReference type="EMBL" id="OAE25023.1"/>
    </source>
</evidence>
<dbReference type="EMBL" id="LVLJ01002433">
    <property type="protein sequence ID" value="OAE25023.1"/>
    <property type="molecule type" value="Genomic_DNA"/>
</dbReference>
<evidence type="ECO:0000313" key="4">
    <source>
        <dbReference type="Proteomes" id="UP000077202"/>
    </source>
</evidence>
<dbReference type="Proteomes" id="UP000077202">
    <property type="component" value="Unassembled WGS sequence"/>
</dbReference>
<dbReference type="Gene3D" id="3.40.50.1820">
    <property type="entry name" value="alpha/beta hydrolase"/>
    <property type="match status" value="1"/>
</dbReference>
<dbReference type="SUPFAM" id="SSF53474">
    <property type="entry name" value="alpha/beta-Hydrolases"/>
    <property type="match status" value="1"/>
</dbReference>
<evidence type="ECO:0000259" key="2">
    <source>
        <dbReference type="Pfam" id="PF12697"/>
    </source>
</evidence>
<dbReference type="InterPro" id="IPR045889">
    <property type="entry name" value="MES/HNL"/>
</dbReference>
<evidence type="ECO:0000256" key="1">
    <source>
        <dbReference type="SAM" id="Phobius"/>
    </source>
</evidence>
<dbReference type="InterPro" id="IPR029058">
    <property type="entry name" value="AB_hydrolase_fold"/>
</dbReference>
<sequence>MSDVQGWGKVREHRHVEHKVDQREQEALSGKKKIKKEMMIASSIATVLLLSVSLFALPIIIVADSDQDQTAPARSKTYVLVHGPGSGSWNWYKIKYMLQQAGFTVYTPDLTSHGIMDNRTADTVFTLVDYAQPLLNCVASAPEKVILVAHNTAGTPCTLAMETYPEKIEKAVFLSAVMPISGTVINDYLKAPFQQLVDENAMHQIFAQGTFYETTSIQMNATAMREYYFGQSSLEDYIMASSLLCATPYRCFDDPVYLTPERYGSIDRFYIKTGQDKIVPPVFQDIIINKNPPKQVFVLKNSDHASFFSETDLLFTLLKNIPLL</sequence>
<keyword evidence="1" id="KW-0472">Membrane</keyword>
<organism evidence="3 4">
    <name type="scientific">Marchantia polymorpha subsp. ruderalis</name>
    <dbReference type="NCBI Taxonomy" id="1480154"/>
    <lineage>
        <taxon>Eukaryota</taxon>
        <taxon>Viridiplantae</taxon>
        <taxon>Streptophyta</taxon>
        <taxon>Embryophyta</taxon>
        <taxon>Marchantiophyta</taxon>
        <taxon>Marchantiopsida</taxon>
        <taxon>Marchantiidae</taxon>
        <taxon>Marchantiales</taxon>
        <taxon>Marchantiaceae</taxon>
        <taxon>Marchantia</taxon>
    </lineage>
</organism>
<feature type="domain" description="AB hydrolase-1" evidence="2">
    <location>
        <begin position="79"/>
        <end position="310"/>
    </location>
</feature>
<dbReference type="GO" id="GO:0080030">
    <property type="term" value="F:methyl indole-3-acetate esterase activity"/>
    <property type="evidence" value="ECO:0007669"/>
    <property type="project" value="TreeGrafter"/>
</dbReference>
<proteinExistence type="predicted"/>
<keyword evidence="4" id="KW-1185">Reference proteome</keyword>
<keyword evidence="1" id="KW-0812">Transmembrane</keyword>
<comment type="caution">
    <text evidence="3">The sequence shown here is derived from an EMBL/GenBank/DDBJ whole genome shotgun (WGS) entry which is preliminary data.</text>
</comment>
<keyword evidence="1" id="KW-1133">Transmembrane helix</keyword>
<dbReference type="InterPro" id="IPR000073">
    <property type="entry name" value="AB_hydrolase_1"/>
</dbReference>
<dbReference type="Pfam" id="PF12697">
    <property type="entry name" value="Abhydrolase_6"/>
    <property type="match status" value="1"/>
</dbReference>
<feature type="transmembrane region" description="Helical" evidence="1">
    <location>
        <begin position="38"/>
        <end position="61"/>
    </location>
</feature>
<accession>A0A176VXA9</accession>
<dbReference type="PANTHER" id="PTHR10992">
    <property type="entry name" value="METHYLESTERASE FAMILY MEMBER"/>
    <property type="match status" value="1"/>
</dbReference>
<dbReference type="AlphaFoldDB" id="A0A176VXA9"/>
<dbReference type="GO" id="GO:0080032">
    <property type="term" value="F:methyl jasmonate esterase activity"/>
    <property type="evidence" value="ECO:0007669"/>
    <property type="project" value="TreeGrafter"/>
</dbReference>
<reference evidence="3" key="1">
    <citation type="submission" date="2016-03" db="EMBL/GenBank/DDBJ databases">
        <title>Mechanisms controlling the formation of the plant cell surface in tip-growing cells are functionally conserved among land plants.</title>
        <authorList>
            <person name="Honkanen S."/>
            <person name="Jones V.A."/>
            <person name="Morieri G."/>
            <person name="Champion C."/>
            <person name="Hetherington A.J."/>
            <person name="Kelly S."/>
            <person name="Saint-Marcoux D."/>
            <person name="Proust H."/>
            <person name="Prescott H."/>
            <person name="Dolan L."/>
        </authorList>
    </citation>
    <scope>NUCLEOTIDE SEQUENCE [LARGE SCALE GENOMIC DNA]</scope>
    <source>
        <tissue evidence="3">Whole gametophyte</tissue>
    </source>
</reference>
<gene>
    <name evidence="3" type="ORF">AXG93_4102s1010</name>
</gene>
<protein>
    <recommendedName>
        <fullName evidence="2">AB hydrolase-1 domain-containing protein</fullName>
    </recommendedName>
</protein>